<protein>
    <recommendedName>
        <fullName evidence="4">Acyl-CoA transferase</fullName>
    </recommendedName>
</protein>
<organism evidence="2 3">
    <name type="scientific">Brevundimonas faecalis</name>
    <dbReference type="NCBI Taxonomy" id="947378"/>
    <lineage>
        <taxon>Bacteria</taxon>
        <taxon>Pseudomonadati</taxon>
        <taxon>Pseudomonadota</taxon>
        <taxon>Alphaproteobacteria</taxon>
        <taxon>Caulobacterales</taxon>
        <taxon>Caulobacteraceae</taxon>
        <taxon>Brevundimonas</taxon>
    </lineage>
</organism>
<keyword evidence="3" id="KW-1185">Reference proteome</keyword>
<proteinExistence type="predicted"/>
<evidence type="ECO:0000313" key="3">
    <source>
        <dbReference type="Proteomes" id="UP001549313"/>
    </source>
</evidence>
<evidence type="ECO:0000313" key="2">
    <source>
        <dbReference type="EMBL" id="MET4683688.1"/>
    </source>
</evidence>
<accession>A0ABV2RBL6</accession>
<feature type="region of interest" description="Disordered" evidence="1">
    <location>
        <begin position="19"/>
        <end position="50"/>
    </location>
</feature>
<dbReference type="RefSeq" id="WP_354088646.1">
    <property type="nucleotide sequence ID" value="NZ_JBEPTF010000002.1"/>
</dbReference>
<sequence>MASKREEVVQAVDAMLKAALPHAEHRRDQPLPKRPDPGGTVILHDGDPGEPEVTLSPLLYTYEHEIELEVLGPIGSAARHELLDQMLQAIGERIETDRSLGGLAEWLEPGAPLTDDIVLDNAEPVRGAQLTILAVYSTPNPLT</sequence>
<dbReference type="EMBL" id="JBEPTF010000002">
    <property type="protein sequence ID" value="MET4683688.1"/>
    <property type="molecule type" value="Genomic_DNA"/>
</dbReference>
<gene>
    <name evidence="2" type="ORF">ABIE19_001618</name>
</gene>
<feature type="compositionally biased region" description="Basic and acidic residues" evidence="1">
    <location>
        <begin position="22"/>
        <end position="36"/>
    </location>
</feature>
<evidence type="ECO:0000256" key="1">
    <source>
        <dbReference type="SAM" id="MobiDB-lite"/>
    </source>
</evidence>
<dbReference type="Proteomes" id="UP001549313">
    <property type="component" value="Unassembled WGS sequence"/>
</dbReference>
<evidence type="ECO:0008006" key="4">
    <source>
        <dbReference type="Google" id="ProtNLM"/>
    </source>
</evidence>
<name>A0ABV2RBL6_9CAUL</name>
<comment type="caution">
    <text evidence="2">The sequence shown here is derived from an EMBL/GenBank/DDBJ whole genome shotgun (WGS) entry which is preliminary data.</text>
</comment>
<reference evidence="2 3" key="1">
    <citation type="submission" date="2024-06" db="EMBL/GenBank/DDBJ databases">
        <title>Sorghum-associated microbial communities from plants grown in Nebraska, USA.</title>
        <authorList>
            <person name="Schachtman D."/>
        </authorList>
    </citation>
    <scope>NUCLEOTIDE SEQUENCE [LARGE SCALE GENOMIC DNA]</scope>
    <source>
        <strain evidence="2 3">2814</strain>
    </source>
</reference>